<dbReference type="Proteomes" id="UP000887116">
    <property type="component" value="Unassembled WGS sequence"/>
</dbReference>
<keyword evidence="2" id="KW-1185">Reference proteome</keyword>
<dbReference type="AlphaFoldDB" id="A0A8X6LV98"/>
<sequence length="178" mass="20064">MNIHCWNAIIILLWNANEYRDGNHLRPWLFIWIWKFAAGLDNVAGIGDWDLQLDHYRGRSRLYQYSGLPSDMRSRVASAETHVKITSSHASNILPSRQSCSVPGDAFQCAPPCLLETVLTHQGMERIKFSIFLGGSLTHSTSSHSTVTISSLQFDAVNLKRRTNSTRISTGFCQVTRI</sequence>
<gene>
    <name evidence="1" type="ORF">TNCT_552331</name>
</gene>
<evidence type="ECO:0000313" key="2">
    <source>
        <dbReference type="Proteomes" id="UP000887116"/>
    </source>
</evidence>
<comment type="caution">
    <text evidence="1">The sequence shown here is derived from an EMBL/GenBank/DDBJ whole genome shotgun (WGS) entry which is preliminary data.</text>
</comment>
<dbReference type="EMBL" id="BMAO01018552">
    <property type="protein sequence ID" value="GFR24266.1"/>
    <property type="molecule type" value="Genomic_DNA"/>
</dbReference>
<organism evidence="1 2">
    <name type="scientific">Trichonephila clavata</name>
    <name type="common">Joro spider</name>
    <name type="synonym">Nephila clavata</name>
    <dbReference type="NCBI Taxonomy" id="2740835"/>
    <lineage>
        <taxon>Eukaryota</taxon>
        <taxon>Metazoa</taxon>
        <taxon>Ecdysozoa</taxon>
        <taxon>Arthropoda</taxon>
        <taxon>Chelicerata</taxon>
        <taxon>Arachnida</taxon>
        <taxon>Araneae</taxon>
        <taxon>Araneomorphae</taxon>
        <taxon>Entelegynae</taxon>
        <taxon>Araneoidea</taxon>
        <taxon>Nephilidae</taxon>
        <taxon>Trichonephila</taxon>
    </lineage>
</organism>
<reference evidence="1" key="1">
    <citation type="submission" date="2020-07" db="EMBL/GenBank/DDBJ databases">
        <title>Multicomponent nature underlies the extraordinary mechanical properties of spider dragline silk.</title>
        <authorList>
            <person name="Kono N."/>
            <person name="Nakamura H."/>
            <person name="Mori M."/>
            <person name="Yoshida Y."/>
            <person name="Ohtoshi R."/>
            <person name="Malay A.D."/>
            <person name="Moran D.A.P."/>
            <person name="Tomita M."/>
            <person name="Numata K."/>
            <person name="Arakawa K."/>
        </authorList>
    </citation>
    <scope>NUCLEOTIDE SEQUENCE</scope>
</reference>
<proteinExistence type="predicted"/>
<name>A0A8X6LV98_TRICU</name>
<evidence type="ECO:0000313" key="1">
    <source>
        <dbReference type="EMBL" id="GFR24266.1"/>
    </source>
</evidence>
<protein>
    <submittedName>
        <fullName evidence="1">Uncharacterized protein</fullName>
    </submittedName>
</protein>
<accession>A0A8X6LV98</accession>